<reference evidence="6 7" key="1">
    <citation type="journal article" date="2016" name="Environ. Microbiol.">
        <title>Genomic resolution of a cold subsurface aquifer community provides metabolic insights for novel microbes adapted to high CO concentrations.</title>
        <authorList>
            <person name="Probst A.J."/>
            <person name="Castelle C.J."/>
            <person name="Singh A."/>
            <person name="Brown C.T."/>
            <person name="Anantharaman K."/>
            <person name="Sharon I."/>
            <person name="Hug L.A."/>
            <person name="Burstein D."/>
            <person name="Emerson J.B."/>
            <person name="Thomas B.C."/>
            <person name="Banfield J.F."/>
        </authorList>
    </citation>
    <scope>NUCLEOTIDE SEQUENCE [LARGE SCALE GENOMIC DNA]</scope>
    <source>
        <strain evidence="6">CG1_02_37_22</strain>
    </source>
</reference>
<gene>
    <name evidence="6" type="ORF">AUJ73_01380</name>
</gene>
<dbReference type="Pfam" id="PF00534">
    <property type="entry name" value="Glycos_transf_1"/>
    <property type="match status" value="1"/>
</dbReference>
<dbReference type="SUPFAM" id="SSF53756">
    <property type="entry name" value="UDP-Glycosyltransferase/glycogen phosphorylase"/>
    <property type="match status" value="1"/>
</dbReference>
<dbReference type="GO" id="GO:0016757">
    <property type="term" value="F:glycosyltransferase activity"/>
    <property type="evidence" value="ECO:0007669"/>
    <property type="project" value="UniProtKB-KW"/>
</dbReference>
<evidence type="ECO:0000313" key="6">
    <source>
        <dbReference type="EMBL" id="OIO15055.1"/>
    </source>
</evidence>
<evidence type="ECO:0000259" key="4">
    <source>
        <dbReference type="Pfam" id="PF00534"/>
    </source>
</evidence>
<accession>A0A1J4TYB8</accession>
<dbReference type="InterPro" id="IPR001296">
    <property type="entry name" value="Glyco_trans_1"/>
</dbReference>
<keyword evidence="1" id="KW-0328">Glycosyltransferase</keyword>
<dbReference type="PANTHER" id="PTHR12526:SF629">
    <property type="entry name" value="TEICHURONIC ACID BIOSYNTHESIS GLYCOSYLTRANSFERASE TUAH-RELATED"/>
    <property type="match status" value="1"/>
</dbReference>
<feature type="domain" description="Glycosyl transferase family 1" evidence="4">
    <location>
        <begin position="203"/>
        <end position="365"/>
    </location>
</feature>
<protein>
    <recommendedName>
        <fullName evidence="8">Glycosyltransferase subfamily 4-like N-terminal domain-containing protein</fullName>
    </recommendedName>
</protein>
<dbReference type="STRING" id="1805209.AUJ73_01380"/>
<keyword evidence="3" id="KW-0812">Transmembrane</keyword>
<keyword evidence="3" id="KW-0472">Membrane</keyword>
<sequence>MNIALVVYSHYSRDARVRRYAETLSRKNHSVDVICLGENYIPREEKIRLIYYPVNRLRLGKWWYVFEYFCFFIFSFFSLSIRNIQKKYRIIHINNMPDILVFSAIIPKLFGTKIILDMHDPMPELYKSKYDVQDNNFMVKTLKLIERTSMGFADMVITANPVFRNFFISRNSTSLNKISVILNCPDEKMFKYIKMKHRNNAFFHLLYMGTVEKRFGLDIAVDGMAKLFHKYPDITFTIIPKLDNEGEYIERLKEKINNLNLNKSFCFLKPQPLESIDKILKKTDVGIVLAKNGKFTESILPVKLLEFIQMRVPVIATKTRILSQNFDKNMLFFLNKNTPEEFSSAIEHLYANPMLRKNLATNAIKYLVKYNWKIEERKYLSLINTLGK</sequence>
<comment type="caution">
    <text evidence="6">The sequence shown here is derived from an EMBL/GenBank/DDBJ whole genome shotgun (WGS) entry which is preliminary data.</text>
</comment>
<keyword evidence="2" id="KW-0808">Transferase</keyword>
<dbReference type="AlphaFoldDB" id="A0A1J4TYB8"/>
<name>A0A1J4TYB8_9BACT</name>
<evidence type="ECO:0000256" key="3">
    <source>
        <dbReference type="SAM" id="Phobius"/>
    </source>
</evidence>
<dbReference type="Pfam" id="PF13439">
    <property type="entry name" value="Glyco_transf_4"/>
    <property type="match status" value="1"/>
</dbReference>
<dbReference type="Gene3D" id="3.40.50.2000">
    <property type="entry name" value="Glycogen Phosphorylase B"/>
    <property type="match status" value="2"/>
</dbReference>
<evidence type="ECO:0000256" key="1">
    <source>
        <dbReference type="ARBA" id="ARBA00022676"/>
    </source>
</evidence>
<dbReference type="InterPro" id="IPR028098">
    <property type="entry name" value="Glyco_trans_4-like_N"/>
</dbReference>
<evidence type="ECO:0000256" key="2">
    <source>
        <dbReference type="ARBA" id="ARBA00022679"/>
    </source>
</evidence>
<evidence type="ECO:0008006" key="8">
    <source>
        <dbReference type="Google" id="ProtNLM"/>
    </source>
</evidence>
<organism evidence="6 7">
    <name type="scientific">Candidatus Gottesmanbacteria bacterium CG1_02_37_22</name>
    <dbReference type="NCBI Taxonomy" id="1805209"/>
    <lineage>
        <taxon>Bacteria</taxon>
        <taxon>Candidatus Gottesmaniibacteriota</taxon>
    </lineage>
</organism>
<dbReference type="PANTHER" id="PTHR12526">
    <property type="entry name" value="GLYCOSYLTRANSFERASE"/>
    <property type="match status" value="1"/>
</dbReference>
<feature type="domain" description="Glycosyltransferase subfamily 4-like N-terminal" evidence="5">
    <location>
        <begin position="17"/>
        <end position="184"/>
    </location>
</feature>
<dbReference type="Proteomes" id="UP000183120">
    <property type="component" value="Unassembled WGS sequence"/>
</dbReference>
<dbReference type="EMBL" id="MNUY01000019">
    <property type="protein sequence ID" value="OIO15055.1"/>
    <property type="molecule type" value="Genomic_DNA"/>
</dbReference>
<evidence type="ECO:0000259" key="5">
    <source>
        <dbReference type="Pfam" id="PF13439"/>
    </source>
</evidence>
<evidence type="ECO:0000313" key="7">
    <source>
        <dbReference type="Proteomes" id="UP000183120"/>
    </source>
</evidence>
<keyword evidence="3" id="KW-1133">Transmembrane helix</keyword>
<feature type="transmembrane region" description="Helical" evidence="3">
    <location>
        <begin position="62"/>
        <end position="81"/>
    </location>
</feature>
<proteinExistence type="predicted"/>